<dbReference type="Gene3D" id="3.40.50.10350">
    <property type="entry name" value="Glycerate kinase, domain 1"/>
    <property type="match status" value="1"/>
</dbReference>
<dbReference type="InterPro" id="IPR018197">
    <property type="entry name" value="Glycerate_kinase_RE-like"/>
</dbReference>
<evidence type="ECO:0000256" key="4">
    <source>
        <dbReference type="PIRNR" id="PIRNR006078"/>
    </source>
</evidence>
<dbReference type="PANTHER" id="PTHR21599">
    <property type="entry name" value="GLYCERATE KINASE"/>
    <property type="match status" value="1"/>
</dbReference>
<dbReference type="Pfam" id="PF02595">
    <property type="entry name" value="Gly_kinase"/>
    <property type="match status" value="1"/>
</dbReference>
<comment type="similarity">
    <text evidence="1 4">Belongs to the glycerate kinase type-1 family.</text>
</comment>
<dbReference type="EMBL" id="JBHUEK010000034">
    <property type="protein sequence ID" value="MFD1781572.1"/>
    <property type="molecule type" value="Genomic_DNA"/>
</dbReference>
<organism evidence="5 6">
    <name type="scientific">Fredinandcohnia salidurans</name>
    <dbReference type="NCBI Taxonomy" id="2595041"/>
    <lineage>
        <taxon>Bacteria</taxon>
        <taxon>Bacillati</taxon>
        <taxon>Bacillota</taxon>
        <taxon>Bacilli</taxon>
        <taxon>Bacillales</taxon>
        <taxon>Bacillaceae</taxon>
        <taxon>Fredinandcohnia</taxon>
    </lineage>
</organism>
<keyword evidence="6" id="KW-1185">Reference proteome</keyword>
<keyword evidence="3 4" id="KW-0418">Kinase</keyword>
<comment type="caution">
    <text evidence="5">The sequence shown here is derived from an EMBL/GenBank/DDBJ whole genome shotgun (WGS) entry which is preliminary data.</text>
</comment>
<dbReference type="NCBIfam" id="TIGR00045">
    <property type="entry name" value="glycerate kinase"/>
    <property type="match status" value="1"/>
</dbReference>
<dbReference type="Proteomes" id="UP001597227">
    <property type="component" value="Unassembled WGS sequence"/>
</dbReference>
<dbReference type="InterPro" id="IPR018193">
    <property type="entry name" value="Glyc_kinase_flavodox-like_fold"/>
</dbReference>
<protein>
    <submittedName>
        <fullName evidence="5">Glycerate kinase</fullName>
    </submittedName>
</protein>
<dbReference type="RefSeq" id="WP_388041968.1">
    <property type="nucleotide sequence ID" value="NZ_JBHUEK010000034.1"/>
</dbReference>
<evidence type="ECO:0000313" key="5">
    <source>
        <dbReference type="EMBL" id="MFD1781572.1"/>
    </source>
</evidence>
<dbReference type="InterPro" id="IPR004381">
    <property type="entry name" value="Glycerate_kinase"/>
</dbReference>
<proteinExistence type="inferred from homology"/>
<gene>
    <name evidence="5" type="ORF">ACFSFW_23265</name>
</gene>
<dbReference type="GO" id="GO:0016301">
    <property type="term" value="F:kinase activity"/>
    <property type="evidence" value="ECO:0007669"/>
    <property type="project" value="UniProtKB-KW"/>
</dbReference>
<sequence>MRILVAPDSFKGSLSSKSVGEIIKSAFISEIPDVLVDVLPMADGGEGTTDALLFSTVGEKVKVEITGPMGNQTEAFYGLLNDSQTVVIEVASIAGYTKVPDKKRDPFYLTSFGIGECVTHALDSGYRKFIFCLGGSSTNDAGIGLLQALGVNFENIDRNKLAPFPYVFDNIEYVDYSNVDKRIWESDFRVACDVENPLCGVNGATYVFGPQKGVKDSELNKLDNSIKRYAELIESHLQVNLMNMKGSGAAGGLGFALLSIGAKIESGAKLIAKHLNLEEKIMESEWLITGEGRTDEQTLQGKLPFEVANIAKNNSVPTILISGSLEGDLEQFYTVFESIHSISSGPLSLEESIKNTEKLLHHKARNIARLLKFAREDSTKIYSKEINFN</sequence>
<name>A0ABW4MUC1_9BACI</name>
<keyword evidence="2 4" id="KW-0808">Transferase</keyword>
<evidence type="ECO:0000256" key="2">
    <source>
        <dbReference type="ARBA" id="ARBA00022679"/>
    </source>
</evidence>
<evidence type="ECO:0000256" key="1">
    <source>
        <dbReference type="ARBA" id="ARBA00006284"/>
    </source>
</evidence>
<dbReference type="PANTHER" id="PTHR21599:SF0">
    <property type="entry name" value="GLYCERATE KINASE"/>
    <property type="match status" value="1"/>
</dbReference>
<evidence type="ECO:0000256" key="3">
    <source>
        <dbReference type="ARBA" id="ARBA00022777"/>
    </source>
</evidence>
<dbReference type="SUPFAM" id="SSF110738">
    <property type="entry name" value="Glycerate kinase I"/>
    <property type="match status" value="1"/>
</dbReference>
<dbReference type="InterPro" id="IPR036129">
    <property type="entry name" value="Glycerate_kinase_sf"/>
</dbReference>
<reference evidence="6" key="1">
    <citation type="journal article" date="2019" name="Int. J. Syst. Evol. Microbiol.">
        <title>The Global Catalogue of Microorganisms (GCM) 10K type strain sequencing project: providing services to taxonomists for standard genome sequencing and annotation.</title>
        <authorList>
            <consortium name="The Broad Institute Genomics Platform"/>
            <consortium name="The Broad Institute Genome Sequencing Center for Infectious Disease"/>
            <person name="Wu L."/>
            <person name="Ma J."/>
        </authorList>
    </citation>
    <scope>NUCLEOTIDE SEQUENCE [LARGE SCALE GENOMIC DNA]</scope>
    <source>
        <strain evidence="6">CCUG 15531</strain>
    </source>
</reference>
<dbReference type="PIRSF" id="PIRSF006078">
    <property type="entry name" value="GlxK"/>
    <property type="match status" value="1"/>
</dbReference>
<accession>A0ABW4MUC1</accession>
<dbReference type="Gene3D" id="3.90.1510.10">
    <property type="entry name" value="Glycerate kinase, domain 2"/>
    <property type="match status" value="1"/>
</dbReference>
<evidence type="ECO:0000313" key="6">
    <source>
        <dbReference type="Proteomes" id="UP001597227"/>
    </source>
</evidence>